<proteinExistence type="predicted"/>
<dbReference type="EMBL" id="PDCK01000043">
    <property type="protein sequence ID" value="PRQ29043.1"/>
    <property type="molecule type" value="Genomic_DNA"/>
</dbReference>
<name>A0A2P6Q4D5_ROSCH</name>
<dbReference type="Gene3D" id="3.40.50.2000">
    <property type="entry name" value="Glycogen Phosphorylase B"/>
    <property type="match status" value="1"/>
</dbReference>
<dbReference type="AlphaFoldDB" id="A0A2P6Q4D5"/>
<dbReference type="OMA" id="MIMEEWA"/>
<keyword evidence="1 2" id="KW-0328">Glycosyltransferase</keyword>
<organism evidence="2 3">
    <name type="scientific">Rosa chinensis</name>
    <name type="common">China rose</name>
    <dbReference type="NCBI Taxonomy" id="74649"/>
    <lineage>
        <taxon>Eukaryota</taxon>
        <taxon>Viridiplantae</taxon>
        <taxon>Streptophyta</taxon>
        <taxon>Embryophyta</taxon>
        <taxon>Tracheophyta</taxon>
        <taxon>Spermatophyta</taxon>
        <taxon>Magnoliopsida</taxon>
        <taxon>eudicotyledons</taxon>
        <taxon>Gunneridae</taxon>
        <taxon>Pentapetalae</taxon>
        <taxon>rosids</taxon>
        <taxon>fabids</taxon>
        <taxon>Rosales</taxon>
        <taxon>Rosaceae</taxon>
        <taxon>Rosoideae</taxon>
        <taxon>Rosoideae incertae sedis</taxon>
        <taxon>Rosa</taxon>
    </lineage>
</organism>
<dbReference type="PANTHER" id="PTHR48049">
    <property type="entry name" value="GLYCOSYLTRANSFERASE"/>
    <property type="match status" value="1"/>
</dbReference>
<sequence>MDKPVTLAGPVVPDAPSSQLEEKWEKWLGGFEPKTVIFCAFGSECILKNEQFQELLLGFELTGLPFFAALKPPAGVESIESALPEGFELRLKGKGVVYGGWVQQPLILSTHLWVAL</sequence>
<dbReference type="EC" id="2.4.1.297" evidence="2"/>
<keyword evidence="3" id="KW-1185">Reference proteome</keyword>
<evidence type="ECO:0000313" key="3">
    <source>
        <dbReference type="Proteomes" id="UP000238479"/>
    </source>
</evidence>
<dbReference type="InterPro" id="IPR050481">
    <property type="entry name" value="UDP-glycosyltransf_plant"/>
</dbReference>
<protein>
    <submittedName>
        <fullName evidence="2">Putative anthocyanidin 3-O-glucoside 2''-O-glucosyltransferase</fullName>
        <ecNumber evidence="2">2.4.1.297</ecNumber>
    </submittedName>
</protein>
<accession>A0A2P6Q4D5</accession>
<evidence type="ECO:0000256" key="1">
    <source>
        <dbReference type="ARBA" id="ARBA00022676"/>
    </source>
</evidence>
<keyword evidence="2" id="KW-0808">Transferase</keyword>
<evidence type="ECO:0000313" key="2">
    <source>
        <dbReference type="EMBL" id="PRQ29043.1"/>
    </source>
</evidence>
<reference evidence="2 3" key="1">
    <citation type="journal article" date="2018" name="Nat. Genet.">
        <title>The Rosa genome provides new insights in the design of modern roses.</title>
        <authorList>
            <person name="Bendahmane M."/>
        </authorList>
    </citation>
    <scope>NUCLEOTIDE SEQUENCE [LARGE SCALE GENOMIC DNA]</scope>
    <source>
        <strain evidence="3">cv. Old Blush</strain>
    </source>
</reference>
<dbReference type="GO" id="GO:0102455">
    <property type="term" value="F:anthocyanidin 3-O-glucoside 2''-O-glucosyltransferase activity"/>
    <property type="evidence" value="ECO:0007669"/>
    <property type="project" value="UniProtKB-EC"/>
</dbReference>
<dbReference type="SUPFAM" id="SSF53756">
    <property type="entry name" value="UDP-Glycosyltransferase/glycogen phosphorylase"/>
    <property type="match status" value="1"/>
</dbReference>
<dbReference type="PANTHER" id="PTHR48049:SF167">
    <property type="entry name" value="GLYCOSYLTRANSFERASE"/>
    <property type="match status" value="1"/>
</dbReference>
<dbReference type="Gramene" id="PRQ29043">
    <property type="protein sequence ID" value="PRQ29043"/>
    <property type="gene ID" value="RchiOBHm_Chr5g0009561"/>
</dbReference>
<comment type="caution">
    <text evidence="2">The sequence shown here is derived from an EMBL/GenBank/DDBJ whole genome shotgun (WGS) entry which is preliminary data.</text>
</comment>
<dbReference type="STRING" id="74649.A0A2P6Q4D5"/>
<dbReference type="GO" id="GO:0035251">
    <property type="term" value="F:UDP-glucosyltransferase activity"/>
    <property type="evidence" value="ECO:0007669"/>
    <property type="project" value="InterPro"/>
</dbReference>
<dbReference type="Proteomes" id="UP000238479">
    <property type="component" value="Chromosome 5"/>
</dbReference>
<gene>
    <name evidence="2" type="ORF">RchiOBHm_Chr5g0009561</name>
</gene>